<keyword evidence="2" id="KW-0472">Membrane</keyword>
<organism evidence="3 4">
    <name type="scientific">Actinomyces johnsonii</name>
    <dbReference type="NCBI Taxonomy" id="544581"/>
    <lineage>
        <taxon>Bacteria</taxon>
        <taxon>Bacillati</taxon>
        <taxon>Actinomycetota</taxon>
        <taxon>Actinomycetes</taxon>
        <taxon>Actinomycetales</taxon>
        <taxon>Actinomycetaceae</taxon>
        <taxon>Actinomyces</taxon>
    </lineage>
</organism>
<feature type="region of interest" description="Disordered" evidence="1">
    <location>
        <begin position="1"/>
        <end position="23"/>
    </location>
</feature>
<dbReference type="Proteomes" id="UP000319010">
    <property type="component" value="Unassembled WGS sequence"/>
</dbReference>
<reference evidence="3 4" key="1">
    <citation type="submission" date="2019-06" db="EMBL/GenBank/DDBJ databases">
        <title>Draft genome sequence of Actinomyces johnsonii CCUG 34287T.</title>
        <authorList>
            <person name="Salva-Serra F."/>
            <person name="Cardew S."/>
            <person name="Moore E."/>
        </authorList>
    </citation>
    <scope>NUCLEOTIDE SEQUENCE [LARGE SCALE GENOMIC DNA]</scope>
    <source>
        <strain evidence="3 4">CCUG 34287</strain>
    </source>
</reference>
<accession>A0A507ZZ14</accession>
<feature type="region of interest" description="Disordered" evidence="1">
    <location>
        <begin position="370"/>
        <end position="395"/>
    </location>
</feature>
<gene>
    <name evidence="3" type="ORF">FK256_08015</name>
</gene>
<sequence length="395" mass="42757">MPQHLSSIGQPASRIVSGATGTAPSSVIPTATFPRSVPVASPHPVPAAPQPSAQPRLVREPSPSITRQTAPATPVSWRRDRIIALIATLVACVLQIIWTCIDASEHPSFHTDQGFTPKFIIELALYILYTLGAWWMLLLFFSLRAIYKNKSGAVIVATALQLLLIDVLIFNNDIIGNPLPILCLLATGSAAIATVFMNQRTPSPWPWPVTLGLAINLFILVSMLHRLMRSALYAFNDNSIRATAVGLWMVPSPSNEFPGTPYVLGVLLTVIIAIFSAVALRFGYRPSHRSTFAKLCGIGPMLVALHNICILSIFGMTGTSIIAALGFTNVGQGGHPYATFRTWVSSILLGLIAMAVAVLLHRSSSADRRMQALQGTSPTGPTATPRYQRYRPYTR</sequence>
<evidence type="ECO:0000256" key="1">
    <source>
        <dbReference type="SAM" id="MobiDB-lite"/>
    </source>
</evidence>
<feature type="transmembrane region" description="Helical" evidence="2">
    <location>
        <begin position="209"/>
        <end position="228"/>
    </location>
</feature>
<evidence type="ECO:0000256" key="2">
    <source>
        <dbReference type="SAM" id="Phobius"/>
    </source>
</evidence>
<feature type="transmembrane region" description="Helical" evidence="2">
    <location>
        <begin position="305"/>
        <end position="328"/>
    </location>
</feature>
<feature type="region of interest" description="Disordered" evidence="1">
    <location>
        <begin position="39"/>
        <end position="72"/>
    </location>
</feature>
<feature type="transmembrane region" description="Helical" evidence="2">
    <location>
        <begin position="119"/>
        <end position="141"/>
    </location>
</feature>
<protein>
    <submittedName>
        <fullName evidence="3">Uncharacterized protein</fullName>
    </submittedName>
</protein>
<feature type="transmembrane region" description="Helical" evidence="2">
    <location>
        <begin position="82"/>
        <end position="99"/>
    </location>
</feature>
<comment type="caution">
    <text evidence="3">The sequence shown here is derived from an EMBL/GenBank/DDBJ whole genome shotgun (WGS) entry which is preliminary data.</text>
</comment>
<evidence type="ECO:0000313" key="3">
    <source>
        <dbReference type="EMBL" id="TQD42976.1"/>
    </source>
</evidence>
<dbReference type="AlphaFoldDB" id="A0A507ZZ14"/>
<dbReference type="RefSeq" id="WP_141424391.1">
    <property type="nucleotide sequence ID" value="NZ_CAURQG010000003.1"/>
</dbReference>
<name>A0A507ZZ14_9ACTO</name>
<feature type="transmembrane region" description="Helical" evidence="2">
    <location>
        <begin position="153"/>
        <end position="171"/>
    </location>
</feature>
<dbReference type="EMBL" id="VICB01000011">
    <property type="protein sequence ID" value="TQD42976.1"/>
    <property type="molecule type" value="Genomic_DNA"/>
</dbReference>
<feature type="transmembrane region" description="Helical" evidence="2">
    <location>
        <begin position="340"/>
        <end position="360"/>
    </location>
</feature>
<keyword evidence="2" id="KW-1133">Transmembrane helix</keyword>
<feature type="transmembrane region" description="Helical" evidence="2">
    <location>
        <begin position="177"/>
        <end position="197"/>
    </location>
</feature>
<evidence type="ECO:0000313" key="4">
    <source>
        <dbReference type="Proteomes" id="UP000319010"/>
    </source>
</evidence>
<feature type="transmembrane region" description="Helical" evidence="2">
    <location>
        <begin position="262"/>
        <end position="284"/>
    </location>
</feature>
<keyword evidence="2" id="KW-0812">Transmembrane</keyword>
<feature type="compositionally biased region" description="Polar residues" evidence="1">
    <location>
        <begin position="1"/>
        <end position="10"/>
    </location>
</feature>
<proteinExistence type="predicted"/>